<feature type="transmembrane region" description="Helical" evidence="1">
    <location>
        <begin position="37"/>
        <end position="54"/>
    </location>
</feature>
<evidence type="ECO:0000313" key="3">
    <source>
        <dbReference type="Proteomes" id="UP000727654"/>
    </source>
</evidence>
<evidence type="ECO:0000256" key="1">
    <source>
        <dbReference type="SAM" id="Phobius"/>
    </source>
</evidence>
<keyword evidence="1" id="KW-0472">Membrane</keyword>
<evidence type="ECO:0000313" key="2">
    <source>
        <dbReference type="EMBL" id="CAG9181699.1"/>
    </source>
</evidence>
<dbReference type="Proteomes" id="UP000727654">
    <property type="component" value="Unassembled WGS sequence"/>
</dbReference>
<proteinExistence type="predicted"/>
<comment type="caution">
    <text evidence="2">The sequence shown here is derived from an EMBL/GenBank/DDBJ whole genome shotgun (WGS) entry which is preliminary data.</text>
</comment>
<sequence length="55" mass="6174">MPTWFMPMPVPFGGCARLADYNPDMNKPMSRRSIRRTALWVAFAALAGFLLADLT</sequence>
<dbReference type="EMBL" id="CAJZAI010000015">
    <property type="protein sequence ID" value="CAG9181699.1"/>
    <property type="molecule type" value="Genomic_DNA"/>
</dbReference>
<keyword evidence="3" id="KW-1185">Reference proteome</keyword>
<protein>
    <submittedName>
        <fullName evidence="2">Uncharacterized protein</fullName>
    </submittedName>
</protein>
<accession>A0ABN7Z703</accession>
<organism evidence="2 3">
    <name type="scientific">Cupriavidus laharis</name>
    <dbReference type="NCBI Taxonomy" id="151654"/>
    <lineage>
        <taxon>Bacteria</taxon>
        <taxon>Pseudomonadati</taxon>
        <taxon>Pseudomonadota</taxon>
        <taxon>Betaproteobacteria</taxon>
        <taxon>Burkholderiales</taxon>
        <taxon>Burkholderiaceae</taxon>
        <taxon>Cupriavidus</taxon>
    </lineage>
</organism>
<gene>
    <name evidence="2" type="ORF">LMG23992_04563</name>
</gene>
<reference evidence="2 3" key="1">
    <citation type="submission" date="2021-08" db="EMBL/GenBank/DDBJ databases">
        <authorList>
            <person name="Peeters C."/>
        </authorList>
    </citation>
    <scope>NUCLEOTIDE SEQUENCE [LARGE SCALE GENOMIC DNA]</scope>
    <source>
        <strain evidence="2 3">LMG 23992</strain>
    </source>
</reference>
<keyword evidence="1" id="KW-0812">Transmembrane</keyword>
<keyword evidence="1" id="KW-1133">Transmembrane helix</keyword>
<name>A0ABN7Z703_9BURK</name>